<gene>
    <name evidence="1" type="ORF">NPIL_555311</name>
</gene>
<name>A0A8X6TVG4_NEPPI</name>
<proteinExistence type="predicted"/>
<dbReference type="EMBL" id="BMAW01066290">
    <property type="protein sequence ID" value="GFT54333.1"/>
    <property type="molecule type" value="Genomic_DNA"/>
</dbReference>
<dbReference type="AlphaFoldDB" id="A0A8X6TVG4"/>
<sequence length="118" mass="13349">MPLIHFHVKAAKIQILYKIERDIFFFFSLRQQGIQSQRVPIHPLLTNGLCSNLSVFQAFQFLVHPKVIQRGKEGAQGVREKFPNPIVPQSTFGTGTLFPKVGRKRSLETVGTNGICEE</sequence>
<reference evidence="1" key="1">
    <citation type="submission" date="2020-08" db="EMBL/GenBank/DDBJ databases">
        <title>Multicomponent nature underlies the extraordinary mechanical properties of spider dragline silk.</title>
        <authorList>
            <person name="Kono N."/>
            <person name="Nakamura H."/>
            <person name="Mori M."/>
            <person name="Yoshida Y."/>
            <person name="Ohtoshi R."/>
            <person name="Malay A.D."/>
            <person name="Moran D.A.P."/>
            <person name="Tomita M."/>
            <person name="Numata K."/>
            <person name="Arakawa K."/>
        </authorList>
    </citation>
    <scope>NUCLEOTIDE SEQUENCE</scope>
</reference>
<keyword evidence="2" id="KW-1185">Reference proteome</keyword>
<organism evidence="1 2">
    <name type="scientific">Nephila pilipes</name>
    <name type="common">Giant wood spider</name>
    <name type="synonym">Nephila maculata</name>
    <dbReference type="NCBI Taxonomy" id="299642"/>
    <lineage>
        <taxon>Eukaryota</taxon>
        <taxon>Metazoa</taxon>
        <taxon>Ecdysozoa</taxon>
        <taxon>Arthropoda</taxon>
        <taxon>Chelicerata</taxon>
        <taxon>Arachnida</taxon>
        <taxon>Araneae</taxon>
        <taxon>Araneomorphae</taxon>
        <taxon>Entelegynae</taxon>
        <taxon>Araneoidea</taxon>
        <taxon>Nephilidae</taxon>
        <taxon>Nephila</taxon>
    </lineage>
</organism>
<comment type="caution">
    <text evidence="1">The sequence shown here is derived from an EMBL/GenBank/DDBJ whole genome shotgun (WGS) entry which is preliminary data.</text>
</comment>
<dbReference type="Proteomes" id="UP000887013">
    <property type="component" value="Unassembled WGS sequence"/>
</dbReference>
<accession>A0A8X6TVG4</accession>
<protein>
    <submittedName>
        <fullName evidence="1">Uncharacterized protein</fullName>
    </submittedName>
</protein>
<evidence type="ECO:0000313" key="2">
    <source>
        <dbReference type="Proteomes" id="UP000887013"/>
    </source>
</evidence>
<evidence type="ECO:0000313" key="1">
    <source>
        <dbReference type="EMBL" id="GFT54333.1"/>
    </source>
</evidence>